<evidence type="ECO:0000313" key="2">
    <source>
        <dbReference type="EMBL" id="MBX7481844.1"/>
    </source>
</evidence>
<sequence>MTTRFPRSFTARPEHIDELGHVNNAVWVQWIQDIATAHWDAVARPKDHEAFFWVVTRHEIDYRGNIDAGESVAGETWIEGAARGATSLRRVDFRNELGRIIVSAATTWAMLDRASGRPARVRRELLAPFVD</sequence>
<dbReference type="InterPro" id="IPR029069">
    <property type="entry name" value="HotDog_dom_sf"/>
</dbReference>
<organism evidence="2 3">
    <name type="scientific">Qipengyuania qiaonensis</name>
    <dbReference type="NCBI Taxonomy" id="2867240"/>
    <lineage>
        <taxon>Bacteria</taxon>
        <taxon>Pseudomonadati</taxon>
        <taxon>Pseudomonadota</taxon>
        <taxon>Alphaproteobacteria</taxon>
        <taxon>Sphingomonadales</taxon>
        <taxon>Erythrobacteraceae</taxon>
        <taxon>Qipengyuania</taxon>
    </lineage>
</organism>
<dbReference type="SUPFAM" id="SSF54637">
    <property type="entry name" value="Thioesterase/thiol ester dehydrase-isomerase"/>
    <property type="match status" value="1"/>
</dbReference>
<accession>A0ABS7J7J2</accession>
<reference evidence="2 3" key="1">
    <citation type="submission" date="2021-08" db="EMBL/GenBank/DDBJ databases">
        <title>Comparative Genomics Analysis of the Genus Qipengyuania Reveals Extensive Genetic Diversity and Metabolic Versatility, Including the Description of Fifteen Novel Species.</title>
        <authorList>
            <person name="Liu Y."/>
        </authorList>
    </citation>
    <scope>NUCLEOTIDE SEQUENCE [LARGE SCALE GENOMIC DNA]</scope>
    <source>
        <strain evidence="2 3">6D47A</strain>
    </source>
</reference>
<dbReference type="Gene3D" id="3.10.129.10">
    <property type="entry name" value="Hotdog Thioesterase"/>
    <property type="match status" value="1"/>
</dbReference>
<comment type="caution">
    <text evidence="2">The sequence shown here is derived from an EMBL/GenBank/DDBJ whole genome shotgun (WGS) entry which is preliminary data.</text>
</comment>
<gene>
    <name evidence="2" type="ORF">K3174_04825</name>
</gene>
<dbReference type="CDD" id="cd00586">
    <property type="entry name" value="4HBT"/>
    <property type="match status" value="1"/>
</dbReference>
<dbReference type="Pfam" id="PF01643">
    <property type="entry name" value="Acyl-ACP_TE"/>
    <property type="match status" value="1"/>
</dbReference>
<dbReference type="InterPro" id="IPR002864">
    <property type="entry name" value="Acyl-ACP_thioesterase_NHD"/>
</dbReference>
<proteinExistence type="predicted"/>
<dbReference type="EMBL" id="JAIGNO010000002">
    <property type="protein sequence ID" value="MBX7481844.1"/>
    <property type="molecule type" value="Genomic_DNA"/>
</dbReference>
<keyword evidence="3" id="KW-1185">Reference proteome</keyword>
<protein>
    <submittedName>
        <fullName evidence="2">Acyl-CoA thioesterase</fullName>
    </submittedName>
</protein>
<name>A0ABS7J7J2_9SPHN</name>
<evidence type="ECO:0000313" key="3">
    <source>
        <dbReference type="Proteomes" id="UP000755104"/>
    </source>
</evidence>
<evidence type="ECO:0000259" key="1">
    <source>
        <dbReference type="Pfam" id="PF01643"/>
    </source>
</evidence>
<dbReference type="Proteomes" id="UP000755104">
    <property type="component" value="Unassembled WGS sequence"/>
</dbReference>
<dbReference type="RefSeq" id="WP_221556174.1">
    <property type="nucleotide sequence ID" value="NZ_JAIGNO010000002.1"/>
</dbReference>
<feature type="domain" description="Acyl-ACP thioesterase N-terminal hotdog" evidence="1">
    <location>
        <begin position="5"/>
        <end position="129"/>
    </location>
</feature>